<organism evidence="1 2">
    <name type="scientific">Parachlamydia acanthamoebae (strain UV7)</name>
    <dbReference type="NCBI Taxonomy" id="765952"/>
    <lineage>
        <taxon>Bacteria</taxon>
        <taxon>Pseudomonadati</taxon>
        <taxon>Chlamydiota</taxon>
        <taxon>Chlamydiia</taxon>
        <taxon>Parachlamydiales</taxon>
        <taxon>Parachlamydiaceae</taxon>
        <taxon>Parachlamydia</taxon>
    </lineage>
</organism>
<protein>
    <submittedName>
        <fullName evidence="1">Uncharacterized protein</fullName>
    </submittedName>
</protein>
<gene>
    <name evidence="1" type="ordered locus">PUV_21590</name>
</gene>
<dbReference type="AlphaFoldDB" id="F8L1G7"/>
<accession>F8L1G7</accession>
<dbReference type="HOGENOM" id="CLU_3357520_0_0_0"/>
<evidence type="ECO:0000313" key="2">
    <source>
        <dbReference type="Proteomes" id="UP000000495"/>
    </source>
</evidence>
<name>F8L1G7_PARAV</name>
<sequence>MSKQNQAAVMTGALVGIDRITTLVFAQNTTKIVSPE</sequence>
<reference key="1">
    <citation type="journal article" date="2011" name="Mol. Biol. Evol.">
        <title>Unity in variety -- the pan-genome of the Chlamydiae.</title>
        <authorList>
            <person name="Collingro A."/>
            <person name="Tischler P."/>
            <person name="Weinmaier T."/>
            <person name="Penz T."/>
            <person name="Heinz E."/>
            <person name="Brunham R.C."/>
            <person name="Read T.D."/>
            <person name="Bavoil P.M."/>
            <person name="Sachse K."/>
            <person name="Kahane S."/>
            <person name="Friedman M.G."/>
            <person name="Rattei T."/>
            <person name="Myers G.S.A."/>
            <person name="Horn M."/>
        </authorList>
    </citation>
    <scope>NUCLEOTIDE SEQUENCE</scope>
    <source>
        <strain>UV7</strain>
    </source>
</reference>
<dbReference type="EMBL" id="FR872580">
    <property type="protein sequence ID" value="CCB87109.1"/>
    <property type="molecule type" value="Genomic_DNA"/>
</dbReference>
<evidence type="ECO:0000313" key="1">
    <source>
        <dbReference type="EMBL" id="CCB87109.1"/>
    </source>
</evidence>
<proteinExistence type="predicted"/>
<dbReference type="Proteomes" id="UP000000495">
    <property type="component" value="Chromosome"/>
</dbReference>
<reference evidence="1 2" key="2">
    <citation type="journal article" date="2011" name="Mol. Biol. Evol.">
        <title>Unity in variety--the pan-genome of the Chlamydiae.</title>
        <authorList>
            <person name="Collingro A."/>
            <person name="Tischler P."/>
            <person name="Weinmaier T."/>
            <person name="Penz T."/>
            <person name="Heinz E."/>
            <person name="Brunham R.C."/>
            <person name="Read T.D."/>
            <person name="Bavoil P.M."/>
            <person name="Sachse K."/>
            <person name="Kahane S."/>
            <person name="Friedman M.G."/>
            <person name="Rattei T."/>
            <person name="Myers G.S."/>
            <person name="Horn M."/>
        </authorList>
    </citation>
    <scope>NUCLEOTIDE SEQUENCE [LARGE SCALE GENOMIC DNA]</scope>
    <source>
        <strain evidence="2">UV7</strain>
    </source>
</reference>
<keyword evidence="2" id="KW-1185">Reference proteome</keyword>
<dbReference type="KEGG" id="puv:PUV_21590"/>
<dbReference type="STRING" id="765952.PUV_21590"/>